<dbReference type="Proteomes" id="UP000603602">
    <property type="component" value="Unassembled WGS sequence"/>
</dbReference>
<name>A0ABR9BEK9_9RHOO</name>
<gene>
    <name evidence="2" type="ORF">IFO67_18000</name>
</gene>
<dbReference type="RefSeq" id="WP_187719608.1">
    <property type="nucleotide sequence ID" value="NZ_JACTAH010000003.1"/>
</dbReference>
<feature type="compositionally biased region" description="Basic and acidic residues" evidence="1">
    <location>
        <begin position="116"/>
        <end position="136"/>
    </location>
</feature>
<proteinExistence type="predicted"/>
<sequence length="136" mass="15254">MESVSVILLLAAGVALLWLLSRMRLGGMEPEEMREQAGEHRPSFHAVEIRTPDGGCDTVRSLRGRRFLSAEAPPIPLPSCRRDTCACYYVHHEDRRSTQRRNLQAQAAYATNGSVTERRRSVGRRASDHILFDGGH</sequence>
<organism evidence="2 3">
    <name type="scientific">Thauera sedimentorum</name>
    <dbReference type="NCBI Taxonomy" id="2767595"/>
    <lineage>
        <taxon>Bacteria</taxon>
        <taxon>Pseudomonadati</taxon>
        <taxon>Pseudomonadota</taxon>
        <taxon>Betaproteobacteria</taxon>
        <taxon>Rhodocyclales</taxon>
        <taxon>Zoogloeaceae</taxon>
        <taxon>Thauera</taxon>
    </lineage>
</organism>
<accession>A0ABR9BEK9</accession>
<evidence type="ECO:0000313" key="2">
    <source>
        <dbReference type="EMBL" id="MBD8504789.1"/>
    </source>
</evidence>
<dbReference type="EMBL" id="JACYTO010000003">
    <property type="protein sequence ID" value="MBD8504789.1"/>
    <property type="molecule type" value="Genomic_DNA"/>
</dbReference>
<reference evidence="3" key="1">
    <citation type="submission" date="2023-07" db="EMBL/GenBank/DDBJ databases">
        <title>Thauera sp. CAU 1555 isolated from sand of Yaerae Beach.</title>
        <authorList>
            <person name="Kim W."/>
        </authorList>
    </citation>
    <scope>NUCLEOTIDE SEQUENCE [LARGE SCALE GENOMIC DNA]</scope>
    <source>
        <strain evidence="3">CAU 1555</strain>
    </source>
</reference>
<protein>
    <submittedName>
        <fullName evidence="2">Uncharacterized protein</fullName>
    </submittedName>
</protein>
<feature type="region of interest" description="Disordered" evidence="1">
    <location>
        <begin position="107"/>
        <end position="136"/>
    </location>
</feature>
<keyword evidence="3" id="KW-1185">Reference proteome</keyword>
<comment type="caution">
    <text evidence="2">The sequence shown here is derived from an EMBL/GenBank/DDBJ whole genome shotgun (WGS) entry which is preliminary data.</text>
</comment>
<evidence type="ECO:0000313" key="3">
    <source>
        <dbReference type="Proteomes" id="UP000603602"/>
    </source>
</evidence>
<evidence type="ECO:0000256" key="1">
    <source>
        <dbReference type="SAM" id="MobiDB-lite"/>
    </source>
</evidence>